<dbReference type="GO" id="GO:0005886">
    <property type="term" value="C:plasma membrane"/>
    <property type="evidence" value="ECO:0007669"/>
    <property type="project" value="UniProtKB-SubCell"/>
</dbReference>
<evidence type="ECO:0000256" key="7">
    <source>
        <dbReference type="SAM" id="Phobius"/>
    </source>
</evidence>
<keyword evidence="6 7" id="KW-0472">Membrane</keyword>
<evidence type="ECO:0000256" key="4">
    <source>
        <dbReference type="ARBA" id="ARBA00022692"/>
    </source>
</evidence>
<feature type="transmembrane region" description="Helical" evidence="7">
    <location>
        <begin position="123"/>
        <end position="141"/>
    </location>
</feature>
<dbReference type="RefSeq" id="WP_176789492.1">
    <property type="nucleotide sequence ID" value="NZ_JABXWR010000001.1"/>
</dbReference>
<dbReference type="NCBIfam" id="TIGR00374">
    <property type="entry name" value="flippase-like domain"/>
    <property type="match status" value="1"/>
</dbReference>
<name>A0A7K4HRS7_9EURY</name>
<comment type="similarity">
    <text evidence="2">Belongs to the UPF0104 family.</text>
</comment>
<evidence type="ECO:0000256" key="6">
    <source>
        <dbReference type="ARBA" id="ARBA00023136"/>
    </source>
</evidence>
<evidence type="ECO:0000313" key="8">
    <source>
        <dbReference type="EMBL" id="NVO67892.1"/>
    </source>
</evidence>
<dbReference type="AlphaFoldDB" id="A0A7K4HRS7"/>
<accession>A0A7K4HRS7</accession>
<dbReference type="PROSITE" id="PS51257">
    <property type="entry name" value="PROKAR_LIPOPROTEIN"/>
    <property type="match status" value="1"/>
</dbReference>
<keyword evidence="3" id="KW-1003">Cell membrane</keyword>
<dbReference type="PANTHER" id="PTHR39087:SF2">
    <property type="entry name" value="UPF0104 MEMBRANE PROTEIN MJ1595"/>
    <property type="match status" value="1"/>
</dbReference>
<comment type="caution">
    <text evidence="8">The sequence shown here is derived from an EMBL/GenBank/DDBJ whole genome shotgun (WGS) entry which is preliminary data.</text>
</comment>
<dbReference type="EMBL" id="JABXWR010000001">
    <property type="protein sequence ID" value="NVO67892.1"/>
    <property type="molecule type" value="Genomic_DNA"/>
</dbReference>
<dbReference type="OrthoDB" id="351177at2157"/>
<keyword evidence="5 7" id="KW-1133">Transmembrane helix</keyword>
<protein>
    <submittedName>
        <fullName evidence="8">Flippase-like domain-containing protein</fullName>
    </submittedName>
</protein>
<evidence type="ECO:0000256" key="5">
    <source>
        <dbReference type="ARBA" id="ARBA00022989"/>
    </source>
</evidence>
<organism evidence="8 9">
    <name type="scientific">Methanofollis tationis</name>
    <dbReference type="NCBI Taxonomy" id="81417"/>
    <lineage>
        <taxon>Archaea</taxon>
        <taxon>Methanobacteriati</taxon>
        <taxon>Methanobacteriota</taxon>
        <taxon>Stenosarchaea group</taxon>
        <taxon>Methanomicrobia</taxon>
        <taxon>Methanomicrobiales</taxon>
        <taxon>Methanomicrobiaceae</taxon>
        <taxon>Methanofollis</taxon>
    </lineage>
</organism>
<dbReference type="PANTHER" id="PTHR39087">
    <property type="entry name" value="UPF0104 MEMBRANE PROTEIN MJ1595"/>
    <property type="match status" value="1"/>
</dbReference>
<dbReference type="InterPro" id="IPR022791">
    <property type="entry name" value="L-PG_synthase/AglD"/>
</dbReference>
<feature type="transmembrane region" description="Helical" evidence="7">
    <location>
        <begin position="147"/>
        <end position="168"/>
    </location>
</feature>
<evidence type="ECO:0000256" key="3">
    <source>
        <dbReference type="ARBA" id="ARBA00022475"/>
    </source>
</evidence>
<keyword evidence="4 7" id="KW-0812">Transmembrane</keyword>
<feature type="transmembrane region" description="Helical" evidence="7">
    <location>
        <begin position="257"/>
        <end position="276"/>
    </location>
</feature>
<evidence type="ECO:0000256" key="1">
    <source>
        <dbReference type="ARBA" id="ARBA00004651"/>
    </source>
</evidence>
<gene>
    <name evidence="8" type="ORF">HWN36_11390</name>
</gene>
<comment type="subcellular location">
    <subcellularLocation>
        <location evidence="1">Cell membrane</location>
        <topology evidence="1">Multi-pass membrane protein</topology>
    </subcellularLocation>
</comment>
<keyword evidence="9" id="KW-1185">Reference proteome</keyword>
<feature type="transmembrane region" description="Helical" evidence="7">
    <location>
        <begin position="227"/>
        <end position="245"/>
    </location>
</feature>
<dbReference type="Pfam" id="PF03706">
    <property type="entry name" value="LPG_synthase_TM"/>
    <property type="match status" value="1"/>
</dbReference>
<feature type="transmembrane region" description="Helical" evidence="7">
    <location>
        <begin position="282"/>
        <end position="300"/>
    </location>
</feature>
<sequence length="323" mass="35005">MWRKVSAVVIPTLIACGILAYMLWRVWDDLVITLVHADPLYLAVAVLVCAIAWIMRGWRYRSILGGLAVRIALVFSTACILLSQTANLIVPARLGDLVRIFILKHEDLATYSQGVSSLVVERIFDVVTIALLGLVALPFVIETPEWFLPLIAVPIVGGAVFAAFLLLMGDRHSENRYLGIVYGMLAEIRAASLNARALLVLGASSIAIWLADILVCAVVVLMFGESIPFMVVVLAIVIGNLVKAVPITPGGVGTYEFALAITFELAGTAPATATVIAVVDHLIKNLVTLVGGIGSLYYFGDWSVHLMKRSFHEGLSREELREP</sequence>
<dbReference type="Proteomes" id="UP000570823">
    <property type="component" value="Unassembled WGS sequence"/>
</dbReference>
<feature type="transmembrane region" description="Helical" evidence="7">
    <location>
        <begin position="6"/>
        <end position="27"/>
    </location>
</feature>
<evidence type="ECO:0000256" key="2">
    <source>
        <dbReference type="ARBA" id="ARBA00011061"/>
    </source>
</evidence>
<proteinExistence type="inferred from homology"/>
<feature type="transmembrane region" description="Helical" evidence="7">
    <location>
        <begin position="198"/>
        <end position="221"/>
    </location>
</feature>
<evidence type="ECO:0000313" key="9">
    <source>
        <dbReference type="Proteomes" id="UP000570823"/>
    </source>
</evidence>
<feature type="transmembrane region" description="Helical" evidence="7">
    <location>
        <begin position="67"/>
        <end position="90"/>
    </location>
</feature>
<reference evidence="8 9" key="1">
    <citation type="submission" date="2020-06" db="EMBL/GenBank/DDBJ databases">
        <title>Methanofollis fontis sp. nov., a methanogen isolated from marine sediments near a cold seep at Four-Way Closure Ridge offshore southwestern Taiwan.</title>
        <authorList>
            <person name="Chen S.-C."/>
            <person name="Teng N.-H."/>
            <person name="Lin Y.-S."/>
            <person name="Lai M.-C."/>
            <person name="Chen H.-H."/>
            <person name="Wang C.-C."/>
        </authorList>
    </citation>
    <scope>NUCLEOTIDE SEQUENCE [LARGE SCALE GENOMIC DNA]</scope>
    <source>
        <strain evidence="8 9">DSM 2702</strain>
    </source>
</reference>
<feature type="transmembrane region" description="Helical" evidence="7">
    <location>
        <begin position="39"/>
        <end position="55"/>
    </location>
</feature>